<organism evidence="2 3">
    <name type="scientific">Cirrhinus mrigala</name>
    <name type="common">Mrigala</name>
    <dbReference type="NCBI Taxonomy" id="683832"/>
    <lineage>
        <taxon>Eukaryota</taxon>
        <taxon>Metazoa</taxon>
        <taxon>Chordata</taxon>
        <taxon>Craniata</taxon>
        <taxon>Vertebrata</taxon>
        <taxon>Euteleostomi</taxon>
        <taxon>Actinopterygii</taxon>
        <taxon>Neopterygii</taxon>
        <taxon>Teleostei</taxon>
        <taxon>Ostariophysi</taxon>
        <taxon>Cypriniformes</taxon>
        <taxon>Cyprinidae</taxon>
        <taxon>Labeoninae</taxon>
        <taxon>Labeonini</taxon>
        <taxon>Cirrhinus</taxon>
    </lineage>
</organism>
<feature type="non-terminal residue" evidence="2">
    <location>
        <position position="1"/>
    </location>
</feature>
<dbReference type="SUPFAM" id="SSF52540">
    <property type="entry name" value="P-loop containing nucleoside triphosphate hydrolases"/>
    <property type="match status" value="1"/>
</dbReference>
<sequence>ESKRDIVLRDYQMEVAKPALDEKNIIICLPTGSGKTRVAVYITKKHLEKKKQMGQPGKVVVLVNK</sequence>
<proteinExistence type="predicted"/>
<dbReference type="Pfam" id="PF04851">
    <property type="entry name" value="ResIII"/>
    <property type="match status" value="1"/>
</dbReference>
<name>A0ABD0QG83_CIRMR</name>
<evidence type="ECO:0000313" key="2">
    <source>
        <dbReference type="EMBL" id="KAL0184971.1"/>
    </source>
</evidence>
<protein>
    <recommendedName>
        <fullName evidence="1">Helicase/UvrB N-terminal domain-containing protein</fullName>
    </recommendedName>
</protein>
<gene>
    <name evidence="2" type="ORF">M9458_020667</name>
</gene>
<dbReference type="InterPro" id="IPR051363">
    <property type="entry name" value="RLR_Helicase"/>
</dbReference>
<dbReference type="Gene3D" id="3.40.50.300">
    <property type="entry name" value="P-loop containing nucleotide triphosphate hydrolases"/>
    <property type="match status" value="1"/>
</dbReference>
<dbReference type="PANTHER" id="PTHR14074:SF14">
    <property type="entry name" value="INTERFERON-INDUCED HELICASE C DOMAIN-CONTAINING PROTEIN 1"/>
    <property type="match status" value="1"/>
</dbReference>
<comment type="caution">
    <text evidence="2">The sequence shown here is derived from an EMBL/GenBank/DDBJ whole genome shotgun (WGS) entry which is preliminary data.</text>
</comment>
<dbReference type="AlphaFoldDB" id="A0ABD0QG83"/>
<reference evidence="2 3" key="1">
    <citation type="submission" date="2024-05" db="EMBL/GenBank/DDBJ databases">
        <title>Genome sequencing and assembly of Indian major carp, Cirrhinus mrigala (Hamilton, 1822).</title>
        <authorList>
            <person name="Mohindra V."/>
            <person name="Chowdhury L.M."/>
            <person name="Lal K."/>
            <person name="Jena J.K."/>
        </authorList>
    </citation>
    <scope>NUCLEOTIDE SEQUENCE [LARGE SCALE GENOMIC DNA]</scope>
    <source>
        <strain evidence="2">CM1030</strain>
        <tissue evidence="2">Blood</tissue>
    </source>
</reference>
<accession>A0ABD0QG83</accession>
<dbReference type="InterPro" id="IPR027417">
    <property type="entry name" value="P-loop_NTPase"/>
</dbReference>
<feature type="domain" description="Helicase/UvrB N-terminal" evidence="1">
    <location>
        <begin position="6"/>
        <end position="64"/>
    </location>
</feature>
<evidence type="ECO:0000313" key="3">
    <source>
        <dbReference type="Proteomes" id="UP001529510"/>
    </source>
</evidence>
<dbReference type="PANTHER" id="PTHR14074">
    <property type="entry name" value="HELICASE WITH DEATH DOMAIN-RELATED"/>
    <property type="match status" value="1"/>
</dbReference>
<dbReference type="Proteomes" id="UP001529510">
    <property type="component" value="Unassembled WGS sequence"/>
</dbReference>
<evidence type="ECO:0000259" key="1">
    <source>
        <dbReference type="Pfam" id="PF04851"/>
    </source>
</evidence>
<dbReference type="EMBL" id="JAMKFB020000009">
    <property type="protein sequence ID" value="KAL0184971.1"/>
    <property type="molecule type" value="Genomic_DNA"/>
</dbReference>
<keyword evidence="3" id="KW-1185">Reference proteome</keyword>
<dbReference type="InterPro" id="IPR006935">
    <property type="entry name" value="Helicase/UvrB_N"/>
</dbReference>
<feature type="non-terminal residue" evidence="2">
    <location>
        <position position="65"/>
    </location>
</feature>